<name>A0AAF0TVW2_SOLVR</name>
<protein>
    <submittedName>
        <fullName evidence="2">Uncharacterized protein</fullName>
    </submittedName>
</protein>
<sequence length="62" mass="6831">MWLKLIGVSHKTTTLLSSIPLVLHGLVLFVMGSIRSWCSPATNKISYRDDGTLSKSDQGIEK</sequence>
<gene>
    <name evidence="2" type="ORF">MTR67_027639</name>
</gene>
<evidence type="ECO:0000256" key="1">
    <source>
        <dbReference type="SAM" id="Phobius"/>
    </source>
</evidence>
<keyword evidence="3" id="KW-1185">Reference proteome</keyword>
<feature type="transmembrane region" description="Helical" evidence="1">
    <location>
        <begin position="15"/>
        <end position="38"/>
    </location>
</feature>
<reference evidence="2" key="1">
    <citation type="submission" date="2023-08" db="EMBL/GenBank/DDBJ databases">
        <title>A de novo genome assembly of Solanum verrucosum Schlechtendal, a Mexican diploid species geographically isolated from the other diploid A-genome species in potato relatives.</title>
        <authorList>
            <person name="Hosaka K."/>
        </authorList>
    </citation>
    <scope>NUCLEOTIDE SEQUENCE</scope>
    <source>
        <tissue evidence="2">Young leaves</tissue>
    </source>
</reference>
<keyword evidence="1" id="KW-0472">Membrane</keyword>
<dbReference type="Proteomes" id="UP001234989">
    <property type="component" value="Chromosome 6"/>
</dbReference>
<dbReference type="AlphaFoldDB" id="A0AAF0TVW2"/>
<keyword evidence="1" id="KW-0812">Transmembrane</keyword>
<organism evidence="2 3">
    <name type="scientific">Solanum verrucosum</name>
    <dbReference type="NCBI Taxonomy" id="315347"/>
    <lineage>
        <taxon>Eukaryota</taxon>
        <taxon>Viridiplantae</taxon>
        <taxon>Streptophyta</taxon>
        <taxon>Embryophyta</taxon>
        <taxon>Tracheophyta</taxon>
        <taxon>Spermatophyta</taxon>
        <taxon>Magnoliopsida</taxon>
        <taxon>eudicotyledons</taxon>
        <taxon>Gunneridae</taxon>
        <taxon>Pentapetalae</taxon>
        <taxon>asterids</taxon>
        <taxon>lamiids</taxon>
        <taxon>Solanales</taxon>
        <taxon>Solanaceae</taxon>
        <taxon>Solanoideae</taxon>
        <taxon>Solaneae</taxon>
        <taxon>Solanum</taxon>
    </lineage>
</organism>
<proteinExistence type="predicted"/>
<evidence type="ECO:0000313" key="3">
    <source>
        <dbReference type="Proteomes" id="UP001234989"/>
    </source>
</evidence>
<keyword evidence="1" id="KW-1133">Transmembrane helix</keyword>
<dbReference type="EMBL" id="CP133617">
    <property type="protein sequence ID" value="WMV34254.1"/>
    <property type="molecule type" value="Genomic_DNA"/>
</dbReference>
<accession>A0AAF0TVW2</accession>
<evidence type="ECO:0000313" key="2">
    <source>
        <dbReference type="EMBL" id="WMV34254.1"/>
    </source>
</evidence>